<reference evidence="1" key="1">
    <citation type="submission" date="2014-09" db="EMBL/GenBank/DDBJ databases">
        <authorList>
            <person name="Magalhaes I.L.F."/>
            <person name="Oliveira U."/>
            <person name="Santos F.R."/>
            <person name="Vidigal T.H.D.A."/>
            <person name="Brescovit A.D."/>
            <person name="Santos A.J."/>
        </authorList>
    </citation>
    <scope>NUCLEOTIDE SEQUENCE</scope>
    <source>
        <tissue evidence="1">Shoot tissue taken approximately 20 cm above the soil surface</tissue>
    </source>
</reference>
<accession>A0A0A9F679</accession>
<dbReference type="AlphaFoldDB" id="A0A0A9F679"/>
<reference evidence="1" key="2">
    <citation type="journal article" date="2015" name="Data Brief">
        <title>Shoot transcriptome of the giant reed, Arundo donax.</title>
        <authorList>
            <person name="Barrero R.A."/>
            <person name="Guerrero F.D."/>
            <person name="Moolhuijzen P."/>
            <person name="Goolsby J.A."/>
            <person name="Tidwell J."/>
            <person name="Bellgard S.E."/>
            <person name="Bellgard M.I."/>
        </authorList>
    </citation>
    <scope>NUCLEOTIDE SEQUENCE</scope>
    <source>
        <tissue evidence="1">Shoot tissue taken approximately 20 cm above the soil surface</tissue>
    </source>
</reference>
<dbReference type="EMBL" id="GBRH01194108">
    <property type="protein sequence ID" value="JAE03788.1"/>
    <property type="molecule type" value="Transcribed_RNA"/>
</dbReference>
<evidence type="ECO:0000313" key="1">
    <source>
        <dbReference type="EMBL" id="JAE03788.1"/>
    </source>
</evidence>
<sequence>MAAARADHLSICHRASTMPQNRGNGTNKNKVLHVVGYKQKWNGPILLTRVSSRRYLSPCRLLFSADFRMFKTLENLDQNQRRLIPLIKTLWNIRFSS</sequence>
<proteinExistence type="predicted"/>
<protein>
    <submittedName>
        <fullName evidence="1">Uncharacterized protein</fullName>
    </submittedName>
</protein>
<organism evidence="1">
    <name type="scientific">Arundo donax</name>
    <name type="common">Giant reed</name>
    <name type="synonym">Donax arundinaceus</name>
    <dbReference type="NCBI Taxonomy" id="35708"/>
    <lineage>
        <taxon>Eukaryota</taxon>
        <taxon>Viridiplantae</taxon>
        <taxon>Streptophyta</taxon>
        <taxon>Embryophyta</taxon>
        <taxon>Tracheophyta</taxon>
        <taxon>Spermatophyta</taxon>
        <taxon>Magnoliopsida</taxon>
        <taxon>Liliopsida</taxon>
        <taxon>Poales</taxon>
        <taxon>Poaceae</taxon>
        <taxon>PACMAD clade</taxon>
        <taxon>Arundinoideae</taxon>
        <taxon>Arundineae</taxon>
        <taxon>Arundo</taxon>
    </lineage>
</organism>
<name>A0A0A9F679_ARUDO</name>